<reference evidence="2 3" key="1">
    <citation type="submission" date="2020-08" db="EMBL/GenBank/DDBJ databases">
        <title>Sequencing the genomes of 1000 actinobacteria strains.</title>
        <authorList>
            <person name="Klenk H.-P."/>
        </authorList>
    </citation>
    <scope>NUCLEOTIDE SEQUENCE [LARGE SCALE GENOMIC DNA]</scope>
    <source>
        <strain evidence="2 3">DSM 44320</strain>
    </source>
</reference>
<keyword evidence="1" id="KW-0472">Membrane</keyword>
<dbReference type="Proteomes" id="UP000579945">
    <property type="component" value="Unassembled WGS sequence"/>
</dbReference>
<evidence type="ECO:0000313" key="3">
    <source>
        <dbReference type="Proteomes" id="UP000579945"/>
    </source>
</evidence>
<comment type="caution">
    <text evidence="2">The sequence shown here is derived from an EMBL/GenBank/DDBJ whole genome shotgun (WGS) entry which is preliminary data.</text>
</comment>
<evidence type="ECO:0000313" key="2">
    <source>
        <dbReference type="EMBL" id="MBB3730078.1"/>
    </source>
</evidence>
<dbReference type="EMBL" id="JACIBV010000001">
    <property type="protein sequence ID" value="MBB3730078.1"/>
    <property type="molecule type" value="Genomic_DNA"/>
</dbReference>
<gene>
    <name evidence="2" type="ORF">FHR33_005938</name>
</gene>
<evidence type="ECO:0000256" key="1">
    <source>
        <dbReference type="SAM" id="Phobius"/>
    </source>
</evidence>
<keyword evidence="3" id="KW-1185">Reference proteome</keyword>
<protein>
    <submittedName>
        <fullName evidence="2">Uncharacterized protein</fullName>
    </submittedName>
</protein>
<dbReference type="RefSeq" id="WP_183654249.1">
    <property type="nucleotide sequence ID" value="NZ_BAAAXX010000019.1"/>
</dbReference>
<dbReference type="AlphaFoldDB" id="A0A7W5VDI0"/>
<sequence length="57" mass="6252">MQPAKSVGRFLPTLFLIGFVIYLFTDPQSAAVAVKWAFEATVTGAQQFAEFIKAISK</sequence>
<dbReference type="GeneID" id="95392242"/>
<name>A0A7W5VDI0_9ACTN</name>
<proteinExistence type="predicted"/>
<accession>A0A7W5VDI0</accession>
<feature type="transmembrane region" description="Helical" evidence="1">
    <location>
        <begin position="7"/>
        <end position="25"/>
    </location>
</feature>
<keyword evidence="1" id="KW-0812">Transmembrane</keyword>
<organism evidence="2 3">
    <name type="scientific">Nonomuraea dietziae</name>
    <dbReference type="NCBI Taxonomy" id="65515"/>
    <lineage>
        <taxon>Bacteria</taxon>
        <taxon>Bacillati</taxon>
        <taxon>Actinomycetota</taxon>
        <taxon>Actinomycetes</taxon>
        <taxon>Streptosporangiales</taxon>
        <taxon>Streptosporangiaceae</taxon>
        <taxon>Nonomuraea</taxon>
    </lineage>
</organism>
<keyword evidence="1" id="KW-1133">Transmembrane helix</keyword>